<keyword evidence="2" id="KW-1185">Reference proteome</keyword>
<evidence type="ECO:0000313" key="2">
    <source>
        <dbReference type="Proteomes" id="UP000663090"/>
    </source>
</evidence>
<gene>
    <name evidence="1" type="ORF">JY572_23260</name>
</gene>
<dbReference type="RefSeq" id="WP_206713086.1">
    <property type="nucleotide sequence ID" value="NZ_CP071091.1"/>
</dbReference>
<organism evidence="1 2">
    <name type="scientific">Myxococcus landrumensis</name>
    <dbReference type="NCBI Taxonomy" id="2813577"/>
    <lineage>
        <taxon>Bacteria</taxon>
        <taxon>Pseudomonadati</taxon>
        <taxon>Myxococcota</taxon>
        <taxon>Myxococcia</taxon>
        <taxon>Myxococcales</taxon>
        <taxon>Cystobacterineae</taxon>
        <taxon>Myxococcaceae</taxon>
        <taxon>Myxococcus</taxon>
    </lineage>
</organism>
<dbReference type="EMBL" id="CP071091">
    <property type="protein sequence ID" value="QSQ11331.1"/>
    <property type="molecule type" value="Genomic_DNA"/>
</dbReference>
<reference evidence="1 2" key="1">
    <citation type="submission" date="2021-02" db="EMBL/GenBank/DDBJ databases">
        <title>De Novo genome assembly of isolated myxobacteria.</title>
        <authorList>
            <person name="Stevens D.C."/>
        </authorList>
    </citation>
    <scope>NUCLEOTIDE SEQUENCE [LARGE SCALE GENOMIC DNA]</scope>
    <source>
        <strain evidence="1 2">SCHIC003</strain>
    </source>
</reference>
<proteinExistence type="predicted"/>
<dbReference type="Proteomes" id="UP000663090">
    <property type="component" value="Chromosome"/>
</dbReference>
<protein>
    <submittedName>
        <fullName evidence="1">Uncharacterized protein</fullName>
    </submittedName>
</protein>
<evidence type="ECO:0000313" key="1">
    <source>
        <dbReference type="EMBL" id="QSQ11331.1"/>
    </source>
</evidence>
<accession>A0ABX7MYG7</accession>
<name>A0ABX7MYG7_9BACT</name>
<sequence length="730" mass="82365">MIVKANVEKLIRRGVKLGLIRLDSPLPDSSQGEYKALLDNISALLERLRHGATMRRMMYEYAEVCQAPLKEQLQAHQSSIDRTRGKPGRFDVDQLRGLERLQSAYKAMKQELRSSAPSDPTAPDAAETLKRQKNDQMHNPNVMVNCGSGTDGELGCQPDHVKVYQAVFGPSYGETEYKDVYVHNVRGEERIVIQPAGGKCNVSIGNPYRSLGWFFNYTTQGSRTALIRMWEIPASYFEDLLDCTGTEAQIKDMKDFYKAESRRPGGKTNKRFHVELCDHRATNQFGLWTHDEHGQLTDFGQRFQKMSSRLVTYYDPNGKHVPNKRDGECRDIQRLVDHLGIPRGIEDRFENLSTAVSDADGNLTMNNEAAKQDLVFLDLINLLSDESPDALRKVKELSDEQVRSFSNLLLYNGLSPQRFNETRLYTRTGLVVANLERESEFMVAVHKSTVWHPVLRQVVEELRQGLKSSTHPMPEACAANVKLLFRAQAREQIQTGTYDEALTALSGLIAPGKSDRNFAFIEGLNILLRFLCSGNGNFKNTFKAISTKGEVQGDVKSPPEKFRFRPLNGHKYEIGASHRTTTQGMDGPVDSLDGFKQAGFASVSGFKAQPLSDSLLTSNTRFQVFQHSPVIAQLHAAGLPVMGGISGTTRDIFRYFGHLTGKDFWHFFAVVAAFMVKNHFHSLAECYIAAFQFYDRTNSTSTQQYFEKTFNKLTPQKLYGLIRYQTDIPF</sequence>